<keyword evidence="1" id="KW-0472">Membrane</keyword>
<protein>
    <submittedName>
        <fullName evidence="2">Uncharacterized protein</fullName>
    </submittedName>
</protein>
<accession>A0A562E3H8</accession>
<gene>
    <name evidence="2" type="ORF">L613_012300000060</name>
</gene>
<dbReference type="EMBL" id="VLJS01000028">
    <property type="protein sequence ID" value="TWH16391.1"/>
    <property type="molecule type" value="Genomic_DNA"/>
</dbReference>
<evidence type="ECO:0000256" key="1">
    <source>
        <dbReference type="SAM" id="Phobius"/>
    </source>
</evidence>
<evidence type="ECO:0000313" key="2">
    <source>
        <dbReference type="EMBL" id="TWH16391.1"/>
    </source>
</evidence>
<sequence length="25" mass="2560">MATIRITLARAACAMLLVFPLAAAA</sequence>
<keyword evidence="1" id="KW-1133">Transmembrane helix</keyword>
<comment type="caution">
    <text evidence="2">The sequence shown here is derived from an EMBL/GenBank/DDBJ whole genome shotgun (WGS) entry which is preliminary data.</text>
</comment>
<dbReference type="Proteomes" id="UP000321583">
    <property type="component" value="Unassembled WGS sequence"/>
</dbReference>
<reference evidence="2 3" key="1">
    <citation type="submission" date="2019-07" db="EMBL/GenBank/DDBJ databases">
        <title>Genome sequencing of lignin-degrading bacterial isolates.</title>
        <authorList>
            <person name="Gladden J."/>
        </authorList>
    </citation>
    <scope>NUCLEOTIDE SEQUENCE [LARGE SCALE GENOMIC DNA]</scope>
    <source>
        <strain evidence="2 3">J19</strain>
    </source>
</reference>
<name>A0A562E3H8_9GAMM</name>
<keyword evidence="1" id="KW-0812">Transmembrane</keyword>
<keyword evidence="3" id="KW-1185">Reference proteome</keyword>
<feature type="non-terminal residue" evidence="2">
    <location>
        <position position="25"/>
    </location>
</feature>
<feature type="transmembrane region" description="Helical" evidence="1">
    <location>
        <begin position="7"/>
        <end position="24"/>
    </location>
</feature>
<evidence type="ECO:0000313" key="3">
    <source>
        <dbReference type="Proteomes" id="UP000321583"/>
    </source>
</evidence>
<organism evidence="2 3">
    <name type="scientific">Pseudoxanthomonas taiwanensis J19</name>
    <dbReference type="NCBI Taxonomy" id="935569"/>
    <lineage>
        <taxon>Bacteria</taxon>
        <taxon>Pseudomonadati</taxon>
        <taxon>Pseudomonadota</taxon>
        <taxon>Gammaproteobacteria</taxon>
        <taxon>Lysobacterales</taxon>
        <taxon>Lysobacteraceae</taxon>
        <taxon>Pseudoxanthomonas</taxon>
    </lineage>
</organism>
<proteinExistence type="predicted"/>
<dbReference type="AlphaFoldDB" id="A0A562E3H8"/>